<keyword evidence="4" id="KW-0411">Iron-sulfur</keyword>
<dbReference type="GO" id="GO:0016491">
    <property type="term" value="F:oxidoreductase activity"/>
    <property type="evidence" value="ECO:0007669"/>
    <property type="project" value="InterPro"/>
</dbReference>
<dbReference type="Gene3D" id="3.30.2070.10">
    <property type="entry name" value="Formate dehydrogenase/DMSO reductase"/>
    <property type="match status" value="1"/>
</dbReference>
<name>A0A6M6JCV7_9PSEU</name>
<dbReference type="Gene3D" id="3.40.50.740">
    <property type="match status" value="1"/>
</dbReference>
<dbReference type="Proteomes" id="UP000505377">
    <property type="component" value="Chromosome"/>
</dbReference>
<dbReference type="PROSITE" id="PS51669">
    <property type="entry name" value="4FE4S_MOW_BIS_MGD"/>
    <property type="match status" value="1"/>
</dbReference>
<keyword evidence="2" id="KW-0479">Metal-binding</keyword>
<dbReference type="GO" id="GO:0051536">
    <property type="term" value="F:iron-sulfur cluster binding"/>
    <property type="evidence" value="ECO:0007669"/>
    <property type="project" value="UniProtKB-KW"/>
</dbReference>
<dbReference type="InterPro" id="IPR009010">
    <property type="entry name" value="Asp_de-COase-like_dom_sf"/>
</dbReference>
<dbReference type="Pfam" id="PF00384">
    <property type="entry name" value="Molybdopterin"/>
    <property type="match status" value="1"/>
</dbReference>
<dbReference type="RefSeq" id="WP_172154160.1">
    <property type="nucleotide sequence ID" value="NZ_CP053564.1"/>
</dbReference>
<gene>
    <name evidence="6" type="ORF">HOP40_02130</name>
</gene>
<proteinExistence type="inferred from homology"/>
<dbReference type="InterPro" id="IPR006656">
    <property type="entry name" value="Mopterin_OxRdtase"/>
</dbReference>
<accession>A0A6M6JCV7</accession>
<dbReference type="Gene3D" id="2.20.25.90">
    <property type="entry name" value="ADC-like domains"/>
    <property type="match status" value="1"/>
</dbReference>
<comment type="similarity">
    <text evidence="1">Belongs to the prokaryotic molybdopterin-containing oxidoreductase family.</text>
</comment>
<dbReference type="GO" id="GO:0043546">
    <property type="term" value="F:molybdopterin cofactor binding"/>
    <property type="evidence" value="ECO:0007669"/>
    <property type="project" value="InterPro"/>
</dbReference>
<evidence type="ECO:0000256" key="4">
    <source>
        <dbReference type="ARBA" id="ARBA00023014"/>
    </source>
</evidence>
<sequence length="732" mass="80298">MTLAPEAGITTGRELKIVRGACPHDCPDTCAMLFHVDDGRLVDVTGDPDHPMTRGGLCVKLKNFPEHHYQSDRLMYPMRRVGPKGAGEFVRITWDEALAEIRQRWTDIIAEHGSQAIMPHAYLGHQGVINGLTSGDAFFNRLGSSVAEKTYCESGSSTAWHMTVGGTGGLDIESMAHSKYIIVWGMNMTSTNLHGWPFLLKARKDNGAKIVVIDPVRTRTARQADWHIPIRPGTDGALAMGLIHEIIAQGLTDTDYVEKYTVGFDELAERAANYPPERVEEITGIPADDIRTLAREYATAQPAAIRQGVAIERSRGGGQAIRAITSLPALVGAWRHVGGGTMEMPIWEFPTLFDKICMPEWIPEGTRVINELDLGMALTGEMELDPPLKSLFVYNSNPVSQGPAQAKTMAGLLREDLFTVVSDHFITDTARFADLVLPATMQAEQLDIMVTWGHLYISLNQPAIEPPGECVPNSELFRRLARTMGFTDDYWDRTDEQMLRDFHDWDAPALAGITFDSLKETGYARLNVGLPHERAPHAEGNFPTPSGKCEFRSSLAEGGNFVVPVWRSMYAEMQPGGYVDPLPDYVPPFESPDSSPELAEKYPLNIVSPKPHAFLNSQYANAADKQDVQGEQRVWIHPADADERGIAAGDLVRVFNDRGSFSGPAVVDDIVMQGLVMANVGHWQNKASGSTVNTITLDRHNQLGNAGVYSDNLVEVAKVPDPALTPEPVAGA</sequence>
<dbReference type="GO" id="GO:0046872">
    <property type="term" value="F:metal ion binding"/>
    <property type="evidence" value="ECO:0007669"/>
    <property type="project" value="UniProtKB-KW"/>
</dbReference>
<dbReference type="Gene3D" id="2.40.40.20">
    <property type="match status" value="1"/>
</dbReference>
<dbReference type="SMART" id="SM00926">
    <property type="entry name" value="Molybdop_Fe4S4"/>
    <property type="match status" value="1"/>
</dbReference>
<dbReference type="Gene3D" id="3.40.228.10">
    <property type="entry name" value="Dimethylsulfoxide Reductase, domain 2"/>
    <property type="match status" value="1"/>
</dbReference>
<dbReference type="Pfam" id="PF01568">
    <property type="entry name" value="Molydop_binding"/>
    <property type="match status" value="1"/>
</dbReference>
<feature type="domain" description="4Fe-4S Mo/W bis-MGD-type" evidence="5">
    <location>
        <begin position="15"/>
        <end position="72"/>
    </location>
</feature>
<dbReference type="AlphaFoldDB" id="A0A6M6JCV7"/>
<evidence type="ECO:0000313" key="7">
    <source>
        <dbReference type="Proteomes" id="UP000505377"/>
    </source>
</evidence>
<dbReference type="CDD" id="cd02766">
    <property type="entry name" value="MopB_3"/>
    <property type="match status" value="1"/>
</dbReference>
<dbReference type="EMBL" id="CP053564">
    <property type="protein sequence ID" value="QJY44785.1"/>
    <property type="molecule type" value="Genomic_DNA"/>
</dbReference>
<dbReference type="SUPFAM" id="SSF53706">
    <property type="entry name" value="Formate dehydrogenase/DMSO reductase, domains 1-3"/>
    <property type="match status" value="1"/>
</dbReference>
<dbReference type="PANTHER" id="PTHR43742:SF6">
    <property type="entry name" value="OXIDOREDUCTASE YYAE-RELATED"/>
    <property type="match status" value="1"/>
</dbReference>
<evidence type="ECO:0000256" key="1">
    <source>
        <dbReference type="ARBA" id="ARBA00010312"/>
    </source>
</evidence>
<evidence type="ECO:0000256" key="2">
    <source>
        <dbReference type="ARBA" id="ARBA00022723"/>
    </source>
</evidence>
<dbReference type="PANTHER" id="PTHR43742">
    <property type="entry name" value="TRIMETHYLAMINE-N-OXIDE REDUCTASE"/>
    <property type="match status" value="1"/>
</dbReference>
<dbReference type="Pfam" id="PF04879">
    <property type="entry name" value="Molybdop_Fe4S4"/>
    <property type="match status" value="1"/>
</dbReference>
<dbReference type="InterPro" id="IPR050612">
    <property type="entry name" value="Prok_Mopterin_Oxidored"/>
</dbReference>
<keyword evidence="7" id="KW-1185">Reference proteome</keyword>
<dbReference type="KEGG" id="pbro:HOP40_02130"/>
<dbReference type="SUPFAM" id="SSF50692">
    <property type="entry name" value="ADC-like"/>
    <property type="match status" value="1"/>
</dbReference>
<dbReference type="InterPro" id="IPR006657">
    <property type="entry name" value="MoPterin_dinucl-bd_dom"/>
</dbReference>
<reference evidence="6 7" key="1">
    <citation type="submission" date="2020-05" db="EMBL/GenBank/DDBJ databases">
        <authorList>
            <person name="Mo P."/>
        </authorList>
    </citation>
    <scope>NUCLEOTIDE SEQUENCE [LARGE SCALE GENOMIC DNA]</scope>
    <source>
        <strain evidence="6 7">Gen01</strain>
    </source>
</reference>
<evidence type="ECO:0000256" key="3">
    <source>
        <dbReference type="ARBA" id="ARBA00023004"/>
    </source>
</evidence>
<dbReference type="InterPro" id="IPR006963">
    <property type="entry name" value="Mopterin_OxRdtase_4Fe-4S_dom"/>
</dbReference>
<evidence type="ECO:0000313" key="6">
    <source>
        <dbReference type="EMBL" id="QJY44785.1"/>
    </source>
</evidence>
<protein>
    <submittedName>
        <fullName evidence="6">Molybdopterin-dependent oxidoreductase</fullName>
    </submittedName>
</protein>
<evidence type="ECO:0000259" key="5">
    <source>
        <dbReference type="PROSITE" id="PS51669"/>
    </source>
</evidence>
<keyword evidence="3" id="KW-0408">Iron</keyword>
<organism evidence="6 7">
    <name type="scientific">Pseudonocardia broussonetiae</name>
    <dbReference type="NCBI Taxonomy" id="2736640"/>
    <lineage>
        <taxon>Bacteria</taxon>
        <taxon>Bacillati</taxon>
        <taxon>Actinomycetota</taxon>
        <taxon>Actinomycetes</taxon>
        <taxon>Pseudonocardiales</taxon>
        <taxon>Pseudonocardiaceae</taxon>
        <taxon>Pseudonocardia</taxon>
    </lineage>
</organism>